<dbReference type="GeneID" id="71985416"/>
<name>A0A9Q8LJS3_PASFU</name>
<dbReference type="OrthoDB" id="3629846at2759"/>
<evidence type="ECO:0000313" key="2">
    <source>
        <dbReference type="EMBL" id="UJO17978.1"/>
    </source>
</evidence>
<organism evidence="2 3">
    <name type="scientific">Passalora fulva</name>
    <name type="common">Tomato leaf mold</name>
    <name type="synonym">Cladosporium fulvum</name>
    <dbReference type="NCBI Taxonomy" id="5499"/>
    <lineage>
        <taxon>Eukaryota</taxon>
        <taxon>Fungi</taxon>
        <taxon>Dikarya</taxon>
        <taxon>Ascomycota</taxon>
        <taxon>Pezizomycotina</taxon>
        <taxon>Dothideomycetes</taxon>
        <taxon>Dothideomycetidae</taxon>
        <taxon>Mycosphaerellales</taxon>
        <taxon>Mycosphaerellaceae</taxon>
        <taxon>Fulvia</taxon>
    </lineage>
</organism>
<feature type="signal peptide" evidence="1">
    <location>
        <begin position="1"/>
        <end position="19"/>
    </location>
</feature>
<dbReference type="EMBL" id="CP090167">
    <property type="protein sequence ID" value="UJO17978.1"/>
    <property type="molecule type" value="Genomic_DNA"/>
</dbReference>
<dbReference type="Proteomes" id="UP000756132">
    <property type="component" value="Chromosome 5"/>
</dbReference>
<reference evidence="2" key="1">
    <citation type="submission" date="2021-12" db="EMBL/GenBank/DDBJ databases">
        <authorList>
            <person name="Zaccaron A."/>
            <person name="Stergiopoulos I."/>
        </authorList>
    </citation>
    <scope>NUCLEOTIDE SEQUENCE</scope>
    <source>
        <strain evidence="2">Race5_Kim</strain>
    </source>
</reference>
<gene>
    <name evidence="2" type="ORF">CLAFUR5_05538</name>
</gene>
<dbReference type="KEGG" id="ffu:CLAFUR5_05538"/>
<evidence type="ECO:0000256" key="1">
    <source>
        <dbReference type="SAM" id="SignalP"/>
    </source>
</evidence>
<reference evidence="2" key="2">
    <citation type="journal article" date="2022" name="Microb. Genom.">
        <title>A chromosome-scale genome assembly of the tomato pathogen Cladosporium fulvum reveals a compartmentalized genome architecture and the presence of a dispensable chromosome.</title>
        <authorList>
            <person name="Zaccaron A.Z."/>
            <person name="Chen L.H."/>
            <person name="Samaras A."/>
            <person name="Stergiopoulos I."/>
        </authorList>
    </citation>
    <scope>NUCLEOTIDE SEQUENCE</scope>
    <source>
        <strain evidence="2">Race5_Kim</strain>
    </source>
</reference>
<keyword evidence="1" id="KW-0732">Signal</keyword>
<proteinExistence type="predicted"/>
<evidence type="ECO:0000313" key="3">
    <source>
        <dbReference type="Proteomes" id="UP000756132"/>
    </source>
</evidence>
<protein>
    <submittedName>
        <fullName evidence="2">Uncharacterized protein</fullName>
    </submittedName>
</protein>
<keyword evidence="3" id="KW-1185">Reference proteome</keyword>
<accession>A0A9Q8LJS3</accession>
<feature type="chain" id="PRO_5040451398" evidence="1">
    <location>
        <begin position="20"/>
        <end position="305"/>
    </location>
</feature>
<dbReference type="AlphaFoldDB" id="A0A9Q8LJS3"/>
<sequence>MQSAVLALAAAIYSTQVAAQSLNYYPQSGTNHTAPNEGYATFMEADQSPNASHSVQFAHYDTILGDPMNDTILKNWTWTVKVSDVYMPNASIYNGSLTNVAYTTYDFSWPEQGSLNSALRAEVNASLGEYYPSCAFLITAHFPEHVSKRWDGTSDCSSALGSKCVEALTNRIHASENCVSSFPSGNPDFMTACEDSFGSVNNDGWGIGGTVFGDGSVFTTNQTSLQKVQTYAYYLSRPYAAGNSSAFETVANNVQVLALAGSRTKLLCNRAGDGKRLTSAAPSGRDTSHSMTAVLAVTIAMVILL</sequence>
<dbReference type="RefSeq" id="XP_047762344.1">
    <property type="nucleotide sequence ID" value="XM_047904686.1"/>
</dbReference>